<evidence type="ECO:0000313" key="5">
    <source>
        <dbReference type="EMBL" id="KAK7435425.1"/>
    </source>
</evidence>
<keyword evidence="6" id="KW-1185">Reference proteome</keyword>
<sequence>MNLTLFCCLVGDSTPFSVDISNSLTVDHLKKRIRQKQFERLKDTQADELVLFKVALSSGDDLAKRVRDAIDGIFEPLDPTTEIIEIFPDEPPEETVHIAAKLPDDAREYFALQHRRVKIDDRVEILRQSMNAAFVGVSADALFNYLVECRKQYRAKDLHFYAKFTSVCNSSGTGKTKAILELTKYHVALVYINMRPSTDDKNFPLRDNGIAHLFESISMTTADDYFRSCILVFRALFQQLFIEFTQRLPDSIAHSRAHFIEMVSKWNEDFTPMVFDNQKRGDFFGAVKNLYDQMASQSRASSTILLLNDYNKLCRFLKSLCGHDRDVPTLVLALDETQELTNWRGGSKYGYSPIHVLGQVIRAYSDSDPLQYEPDVWVVFSSTNSTVTHFTASASIHASQRILNDGSLLFPPFSAFHWDIFAAPMEELSVFSVGSYEDVISFGRPLWKSVMLLYPSPSDMSRFALAKLTYQNVMGQTPSEGLLAVLSQRFALGVLFGSWESVPFISNSIASHMRILASTTDDCTWQCTTYPSEPVLSHAAAEFMHRDDLTLSSLLSLLANKILSGLIDAGEFGELIGRLLLLISRDYAAILAYNIPISGSLPDDLLPPIHRSVPFPYNPDSDTQFFPYLQPVPLLDVLNILFGPQWSSAAQNSSETEEDKKAKEKWIKSTFGRAYISCSYWTLMTEDIGPLPGSITSEDWLKAVFLRGAATQCRRDQPLIDAVIPIMYLDDKYQYVGMSSWLIQYNNKTEVTSGALSLIQVDHESIDLDTNLPYVTTCFHFGVKEQVSAHATMLSRTTSSSQALGIRVMGLSEKVFPVLKARQNVASCIVAVRDATESVRLPKESEDQALAHESLWFGKSNDHLTWGVKRKIEEMS</sequence>
<reference evidence="5 6" key="1">
    <citation type="submission" date="2024-01" db="EMBL/GenBank/DDBJ databases">
        <title>A draft genome for the cacao thread blight pathogen Marasmiellus scandens.</title>
        <authorList>
            <person name="Baruah I.K."/>
            <person name="Leung J."/>
            <person name="Bukari Y."/>
            <person name="Amoako-Attah I."/>
            <person name="Meinhardt L.W."/>
            <person name="Bailey B.A."/>
            <person name="Cohen S.P."/>
        </authorList>
    </citation>
    <scope>NUCLEOTIDE SEQUENCE [LARGE SCALE GENOMIC DNA]</scope>
    <source>
        <strain evidence="5 6">GH-19</strain>
    </source>
</reference>
<dbReference type="EMBL" id="JBANRG010000107">
    <property type="protein sequence ID" value="KAK7435425.1"/>
    <property type="molecule type" value="Genomic_DNA"/>
</dbReference>
<dbReference type="PANTHER" id="PTHR33266:SF1">
    <property type="entry name" value="F-BOX DOMAIN-CONTAINING PROTEIN"/>
    <property type="match status" value="1"/>
</dbReference>
<evidence type="ECO:0000256" key="3">
    <source>
        <dbReference type="ARBA" id="ARBA00022525"/>
    </source>
</evidence>
<evidence type="ECO:0000256" key="1">
    <source>
        <dbReference type="ARBA" id="ARBA00004340"/>
    </source>
</evidence>
<keyword evidence="3" id="KW-0964">Secreted</keyword>
<evidence type="ECO:0000313" key="6">
    <source>
        <dbReference type="Proteomes" id="UP001498398"/>
    </source>
</evidence>
<evidence type="ECO:0000256" key="2">
    <source>
        <dbReference type="ARBA" id="ARBA00004613"/>
    </source>
</evidence>
<protein>
    <recommendedName>
        <fullName evidence="4">Crinkler effector protein N-terminal domain-containing protein</fullName>
    </recommendedName>
</protein>
<comment type="subcellular location">
    <subcellularLocation>
        <location evidence="1">Host cell</location>
    </subcellularLocation>
    <subcellularLocation>
        <location evidence="2">Secreted</location>
    </subcellularLocation>
</comment>
<dbReference type="InterPro" id="IPR045379">
    <property type="entry name" value="Crinkler_N"/>
</dbReference>
<gene>
    <name evidence="5" type="ORF">VKT23_019686</name>
</gene>
<dbReference type="PANTHER" id="PTHR33266">
    <property type="entry name" value="CHROMOSOME 15, WHOLE GENOME SHOTGUN SEQUENCE"/>
    <property type="match status" value="1"/>
</dbReference>
<dbReference type="Pfam" id="PF20147">
    <property type="entry name" value="Crinkler"/>
    <property type="match status" value="1"/>
</dbReference>
<organism evidence="5 6">
    <name type="scientific">Marasmiellus scandens</name>
    <dbReference type="NCBI Taxonomy" id="2682957"/>
    <lineage>
        <taxon>Eukaryota</taxon>
        <taxon>Fungi</taxon>
        <taxon>Dikarya</taxon>
        <taxon>Basidiomycota</taxon>
        <taxon>Agaricomycotina</taxon>
        <taxon>Agaricomycetes</taxon>
        <taxon>Agaricomycetidae</taxon>
        <taxon>Agaricales</taxon>
        <taxon>Marasmiineae</taxon>
        <taxon>Omphalotaceae</taxon>
        <taxon>Marasmiellus</taxon>
    </lineage>
</organism>
<name>A0ABR1IMD8_9AGAR</name>
<accession>A0ABR1IMD8</accession>
<dbReference type="Proteomes" id="UP001498398">
    <property type="component" value="Unassembled WGS sequence"/>
</dbReference>
<evidence type="ECO:0000259" key="4">
    <source>
        <dbReference type="Pfam" id="PF20147"/>
    </source>
</evidence>
<proteinExistence type="predicted"/>
<feature type="domain" description="Crinkler effector protein N-terminal" evidence="4">
    <location>
        <begin position="3"/>
        <end position="98"/>
    </location>
</feature>
<comment type="caution">
    <text evidence="5">The sequence shown here is derived from an EMBL/GenBank/DDBJ whole genome shotgun (WGS) entry which is preliminary data.</text>
</comment>